<sequence>MHFPRQIKRFRIVLVISLAAALNSMIGCDTNVQPVATQMPTSAAEPTLMSTTIPLQLETVDGQVTLSSLAPIFAGEADISSIPLEASYYGKAGDVFKVSERRGEWIAFSTEEAGLVWLPIWYGSDAAKDIQVSEPSLLKIKPGSRFALFPGSTLTADGIHLGKSIYSAIRWKDWYGVLQSPVRPYGDHHVNRPVLLWLSAADIEQNETVHGGILDPGTSLPINEAVSIIESTMSKGTGVTEVRQLLGEPHFIETSRNLSQTDQTMRLGVTWRYELGVVHFTITFNEERKVEEWHLIQAARLAEQAEVGAYSYPYEYVHEYRVLPPSPTRAVDWTWRNEYNLGHTYLQAVTDRILLLIGDDGGFSGMHDNAGLYAVDRETGETLWRIDAGFGGFDAYMDSNREYANVFIDYDPAAKKYVKRVSRIRLSDGKPVWTLDGTKIGESFRVARAQNTLILYTGQSETNSEGKLIALNAITGKQRWSKPIKNNYEIISDGERYATIMIVQNNKLQALDPLTGKLLWETESEGTQSETPSLYSRPFIEPPGNPFEPEKLEKWIMLGNELLLMDISTKSKQVKARYTISSHELVFALDLRYLLIQQPIDGDGHADPKQYKTALYDTASGKTLWTIPGKGAGAVFDGDTVYMTVNNIPTAVNKSDGRIRWQTEASTLDTTASYYGSGIIIPLDDKLLLSYDKDLLVLDKQTGKQMNRIHDVMFGYPELRLRNIMNGLMNREGNDLYIGSSNGYFSKMKLDF</sequence>
<feature type="chain" id="PRO_5045370446" evidence="1">
    <location>
        <begin position="27"/>
        <end position="752"/>
    </location>
</feature>
<dbReference type="InterPro" id="IPR011047">
    <property type="entry name" value="Quinoprotein_ADH-like_sf"/>
</dbReference>
<keyword evidence="1" id="KW-0732">Signal</keyword>
<name>A0ABT9TZM4_PAEHA</name>
<dbReference type="InterPro" id="IPR002372">
    <property type="entry name" value="PQQ_rpt_dom"/>
</dbReference>
<evidence type="ECO:0000256" key="1">
    <source>
        <dbReference type="SAM" id="SignalP"/>
    </source>
</evidence>
<dbReference type="InterPro" id="IPR018391">
    <property type="entry name" value="PQQ_b-propeller_rpt"/>
</dbReference>
<feature type="domain" description="Pyrrolo-quinoline quinone repeat" evidence="2">
    <location>
        <begin position="359"/>
        <end position="486"/>
    </location>
</feature>
<protein>
    <submittedName>
        <fullName evidence="3">Outer membrane protein assembly factor BamB</fullName>
    </submittedName>
</protein>
<comment type="caution">
    <text evidence="3">The sequence shown here is derived from an EMBL/GenBank/DDBJ whole genome shotgun (WGS) entry which is preliminary data.</text>
</comment>
<accession>A0ABT9TZM4</accession>
<reference evidence="3 4" key="1">
    <citation type="submission" date="2023-07" db="EMBL/GenBank/DDBJ databases">
        <title>Sorghum-associated microbial communities from plants grown in Nebraska, USA.</title>
        <authorList>
            <person name="Schachtman D."/>
        </authorList>
    </citation>
    <scope>NUCLEOTIDE SEQUENCE [LARGE SCALE GENOMIC DNA]</scope>
    <source>
        <strain evidence="3 4">CC482</strain>
    </source>
</reference>
<dbReference type="SMART" id="SM00564">
    <property type="entry name" value="PQQ"/>
    <property type="match status" value="4"/>
</dbReference>
<feature type="domain" description="Pyrrolo-quinoline quinone repeat" evidence="2">
    <location>
        <begin position="616"/>
        <end position="706"/>
    </location>
</feature>
<dbReference type="SUPFAM" id="SSF50998">
    <property type="entry name" value="Quinoprotein alcohol dehydrogenase-like"/>
    <property type="match status" value="1"/>
</dbReference>
<evidence type="ECO:0000259" key="2">
    <source>
        <dbReference type="Pfam" id="PF13360"/>
    </source>
</evidence>
<dbReference type="InterPro" id="IPR015943">
    <property type="entry name" value="WD40/YVTN_repeat-like_dom_sf"/>
</dbReference>
<dbReference type="Gene3D" id="2.130.10.10">
    <property type="entry name" value="YVTN repeat-like/Quinoprotein amine dehydrogenase"/>
    <property type="match status" value="2"/>
</dbReference>
<gene>
    <name evidence="3" type="ORF">J2T15_002254</name>
</gene>
<keyword evidence="4" id="KW-1185">Reference proteome</keyword>
<dbReference type="PROSITE" id="PS51257">
    <property type="entry name" value="PROKAR_LIPOPROTEIN"/>
    <property type="match status" value="1"/>
</dbReference>
<evidence type="ECO:0000313" key="4">
    <source>
        <dbReference type="Proteomes" id="UP001229346"/>
    </source>
</evidence>
<dbReference type="Pfam" id="PF13360">
    <property type="entry name" value="PQQ_2"/>
    <property type="match status" value="2"/>
</dbReference>
<organism evidence="3 4">
    <name type="scientific">Paenibacillus harenae</name>
    <dbReference type="NCBI Taxonomy" id="306543"/>
    <lineage>
        <taxon>Bacteria</taxon>
        <taxon>Bacillati</taxon>
        <taxon>Bacillota</taxon>
        <taxon>Bacilli</taxon>
        <taxon>Bacillales</taxon>
        <taxon>Paenibacillaceae</taxon>
        <taxon>Paenibacillus</taxon>
    </lineage>
</organism>
<proteinExistence type="predicted"/>
<feature type="signal peptide" evidence="1">
    <location>
        <begin position="1"/>
        <end position="26"/>
    </location>
</feature>
<dbReference type="PANTHER" id="PTHR34512">
    <property type="entry name" value="CELL SURFACE PROTEIN"/>
    <property type="match status" value="1"/>
</dbReference>
<evidence type="ECO:0000313" key="3">
    <source>
        <dbReference type="EMBL" id="MDQ0112819.1"/>
    </source>
</evidence>
<dbReference type="EMBL" id="JAUSSU010000004">
    <property type="protein sequence ID" value="MDQ0112819.1"/>
    <property type="molecule type" value="Genomic_DNA"/>
</dbReference>
<dbReference type="PANTHER" id="PTHR34512:SF30">
    <property type="entry name" value="OUTER MEMBRANE PROTEIN ASSEMBLY FACTOR BAMB"/>
    <property type="match status" value="1"/>
</dbReference>
<dbReference type="Proteomes" id="UP001229346">
    <property type="component" value="Unassembled WGS sequence"/>
</dbReference>